<accession>A0AAF0HD75</accession>
<evidence type="ECO:0000256" key="2">
    <source>
        <dbReference type="ARBA" id="ARBA00022801"/>
    </source>
</evidence>
<dbReference type="InterPro" id="IPR050792">
    <property type="entry name" value="ADP-ribosylglycohydrolase"/>
</dbReference>
<keyword evidence="3" id="KW-0479">Metal-binding</keyword>
<feature type="binding site" evidence="3">
    <location>
        <position position="55"/>
    </location>
    <ligand>
        <name>Mg(2+)</name>
        <dbReference type="ChEBI" id="CHEBI:18420"/>
        <label>1</label>
    </ligand>
</feature>
<protein>
    <submittedName>
        <fullName evidence="4">ADP-ribosylglycohydrolase family protein</fullName>
        <ecNumber evidence="4">3.2.2.-</ecNumber>
    </submittedName>
</protein>
<dbReference type="EMBL" id="CP124733">
    <property type="protein sequence ID" value="WHA42365.1"/>
    <property type="molecule type" value="Genomic_DNA"/>
</dbReference>
<reference evidence="4" key="1">
    <citation type="submission" date="2023-05" db="EMBL/GenBank/DDBJ databases">
        <title>Complete genome sequence of Agrobacterium larrymoorei CFBP5477.</title>
        <authorList>
            <person name="Yen H.-C."/>
            <person name="Chou L."/>
            <person name="Lin Y.-C."/>
            <person name="Lai E.-M."/>
            <person name="Kuo C.-H."/>
        </authorList>
    </citation>
    <scope>NUCLEOTIDE SEQUENCE</scope>
    <source>
        <strain evidence="4">CFBP5477</strain>
    </source>
</reference>
<keyword evidence="4" id="KW-0326">Glycosidase</keyword>
<dbReference type="Proteomes" id="UP000298664">
    <property type="component" value="Chromosome Circular"/>
</dbReference>
<organism evidence="4 5">
    <name type="scientific">Agrobacterium larrymoorei</name>
    <dbReference type="NCBI Taxonomy" id="160699"/>
    <lineage>
        <taxon>Bacteria</taxon>
        <taxon>Pseudomonadati</taxon>
        <taxon>Pseudomonadota</taxon>
        <taxon>Alphaproteobacteria</taxon>
        <taxon>Hyphomicrobiales</taxon>
        <taxon>Rhizobiaceae</taxon>
        <taxon>Rhizobium/Agrobacterium group</taxon>
        <taxon>Agrobacterium</taxon>
    </lineage>
</organism>
<proteinExistence type="inferred from homology"/>
<evidence type="ECO:0000256" key="1">
    <source>
        <dbReference type="ARBA" id="ARBA00010702"/>
    </source>
</evidence>
<evidence type="ECO:0000313" key="5">
    <source>
        <dbReference type="Proteomes" id="UP000298664"/>
    </source>
</evidence>
<dbReference type="EC" id="3.2.2.-" evidence="4"/>
<keyword evidence="2 4" id="KW-0378">Hydrolase</keyword>
<keyword evidence="3" id="KW-0460">Magnesium</keyword>
<dbReference type="Pfam" id="PF03747">
    <property type="entry name" value="ADP_ribosyl_GH"/>
    <property type="match status" value="1"/>
</dbReference>
<feature type="binding site" evidence="3">
    <location>
        <position position="290"/>
    </location>
    <ligand>
        <name>Mg(2+)</name>
        <dbReference type="ChEBI" id="CHEBI:18420"/>
        <label>1</label>
    </ligand>
</feature>
<dbReference type="GO" id="GO:0016798">
    <property type="term" value="F:hydrolase activity, acting on glycosyl bonds"/>
    <property type="evidence" value="ECO:0007669"/>
    <property type="project" value="UniProtKB-KW"/>
</dbReference>
<comment type="similarity">
    <text evidence="1">Belongs to the ADP-ribosylglycohydrolase family.</text>
</comment>
<evidence type="ECO:0000313" key="4">
    <source>
        <dbReference type="EMBL" id="WHA42365.1"/>
    </source>
</evidence>
<dbReference type="InterPro" id="IPR036705">
    <property type="entry name" value="Ribosyl_crysJ1_sf"/>
</dbReference>
<dbReference type="RefSeq" id="WP_137394219.1">
    <property type="nucleotide sequence ID" value="NZ_CP124733.1"/>
</dbReference>
<gene>
    <name evidence="4" type="ORF">CFBP5477_007010</name>
</gene>
<evidence type="ECO:0000256" key="3">
    <source>
        <dbReference type="PIRSR" id="PIRSR605502-1"/>
    </source>
</evidence>
<sequence>MNLYDRIYGCLLGGACGDALGGPVEFLSKERIHAEYGADGITELHEYDGVVGAITDDTQMTLFTVEGLIRAGVRFDTKGICHIPSVVNHAYRRWLQTQEADFSTSANNDDIDGWLVSNERLWARRAPGATCLSALRTKMPFGDKAQNNSKGCGTVMRDAPFGFLSKSDTSYTFDLAAQTAATTHGHPSAQYASGALASIINFIADDHPLIDAVNNTMPLLERDGAEEVKSSIKNALKLSKMTNWQLHLPELGEGWVAEEALGISVLCALAGKTPYEAIVAAVNHSGDSDSTGAITGNIVGALHGASNLPEIWTTKVELRDVIQTLAEDFTAVLSGKVDILASRYPGW</sequence>
<dbReference type="Gene3D" id="1.10.4080.10">
    <property type="entry name" value="ADP-ribosylation/Crystallin J1"/>
    <property type="match status" value="1"/>
</dbReference>
<dbReference type="AlphaFoldDB" id="A0AAF0HD75"/>
<dbReference type="GO" id="GO:0046872">
    <property type="term" value="F:metal ion binding"/>
    <property type="evidence" value="ECO:0007669"/>
    <property type="project" value="UniProtKB-KW"/>
</dbReference>
<comment type="cofactor">
    <cofactor evidence="3">
        <name>Mg(2+)</name>
        <dbReference type="ChEBI" id="CHEBI:18420"/>
    </cofactor>
    <text evidence="3">Binds 2 magnesium ions per subunit.</text>
</comment>
<feature type="binding site" evidence="3">
    <location>
        <position position="289"/>
    </location>
    <ligand>
        <name>Mg(2+)</name>
        <dbReference type="ChEBI" id="CHEBI:18420"/>
        <label>1</label>
    </ligand>
</feature>
<dbReference type="PANTHER" id="PTHR16222:SF24">
    <property type="entry name" value="ADP-RIBOSYLHYDROLASE ARH3"/>
    <property type="match status" value="1"/>
</dbReference>
<dbReference type="SUPFAM" id="SSF101478">
    <property type="entry name" value="ADP-ribosylglycohydrolase"/>
    <property type="match status" value="1"/>
</dbReference>
<feature type="binding site" evidence="3">
    <location>
        <position position="56"/>
    </location>
    <ligand>
        <name>Mg(2+)</name>
        <dbReference type="ChEBI" id="CHEBI:18420"/>
        <label>1</label>
    </ligand>
</feature>
<dbReference type="PANTHER" id="PTHR16222">
    <property type="entry name" value="ADP-RIBOSYLGLYCOHYDROLASE"/>
    <property type="match status" value="1"/>
</dbReference>
<feature type="binding site" evidence="3">
    <location>
        <position position="287"/>
    </location>
    <ligand>
        <name>Mg(2+)</name>
        <dbReference type="ChEBI" id="CHEBI:18420"/>
        <label>1</label>
    </ligand>
</feature>
<name>A0AAF0HD75_9HYPH</name>
<feature type="binding site" evidence="3">
    <location>
        <position position="57"/>
    </location>
    <ligand>
        <name>Mg(2+)</name>
        <dbReference type="ChEBI" id="CHEBI:18420"/>
        <label>1</label>
    </ligand>
</feature>
<dbReference type="InterPro" id="IPR005502">
    <property type="entry name" value="Ribosyl_crysJ1"/>
</dbReference>